<dbReference type="Proteomes" id="UP000028007">
    <property type="component" value="Unassembled WGS sequence"/>
</dbReference>
<feature type="domain" description="ART-PolyVal-like" evidence="1">
    <location>
        <begin position="11"/>
        <end position="157"/>
    </location>
</feature>
<dbReference type="EMBL" id="JNFF01000070">
    <property type="protein sequence ID" value="KEQ29591.1"/>
    <property type="molecule type" value="Genomic_DNA"/>
</dbReference>
<organism evidence="2 3">
    <name type="scientific">Pedobacter antarcticus 4BY</name>
    <dbReference type="NCBI Taxonomy" id="1358423"/>
    <lineage>
        <taxon>Bacteria</taxon>
        <taxon>Pseudomonadati</taxon>
        <taxon>Bacteroidota</taxon>
        <taxon>Sphingobacteriia</taxon>
        <taxon>Sphingobacteriales</taxon>
        <taxon>Sphingobacteriaceae</taxon>
        <taxon>Pedobacter</taxon>
    </lineage>
</organism>
<dbReference type="eggNOG" id="ENOG5033VZD">
    <property type="taxonomic scope" value="Bacteria"/>
</dbReference>
<dbReference type="Pfam" id="PF18760">
    <property type="entry name" value="ART-PolyVal"/>
    <property type="match status" value="1"/>
</dbReference>
<dbReference type="AlphaFoldDB" id="A0A081PFW8"/>
<keyword evidence="3" id="KW-1185">Reference proteome</keyword>
<name>A0A081PFW8_9SPHI</name>
<proteinExistence type="predicted"/>
<evidence type="ECO:0000313" key="2">
    <source>
        <dbReference type="EMBL" id="KEQ29591.1"/>
    </source>
</evidence>
<dbReference type="OrthoDB" id="707503at2"/>
<accession>A0A081PFW8</accession>
<dbReference type="RefSeq" id="WP_037441767.1">
    <property type="nucleotide sequence ID" value="NZ_JNFF01000070.1"/>
</dbReference>
<dbReference type="InterPro" id="IPR049522">
    <property type="entry name" value="ART-PolyVal_dom"/>
</dbReference>
<evidence type="ECO:0000259" key="1">
    <source>
        <dbReference type="Pfam" id="PF18760"/>
    </source>
</evidence>
<comment type="caution">
    <text evidence="2">The sequence shown here is derived from an EMBL/GenBank/DDBJ whole genome shotgun (WGS) entry which is preliminary data.</text>
</comment>
<reference evidence="2 3" key="1">
    <citation type="journal article" date="1992" name="Int. J. Syst. Bacteriol.">
        <title>Sphingobacterium antarcticus sp. nov. a Psychrotrophic Bacterium from the Soils of Schirmacher Oasis, Antarctica.</title>
        <authorList>
            <person name="Shivaji S."/>
            <person name="Ray M.K."/>
            <person name="Rao N.S."/>
            <person name="Saiserr L."/>
            <person name="Jagannadham M.V."/>
            <person name="Kumar G.S."/>
            <person name="Reddy G."/>
            <person name="Bhargava P.M."/>
        </authorList>
    </citation>
    <scope>NUCLEOTIDE SEQUENCE [LARGE SCALE GENOMIC DNA]</scope>
    <source>
        <strain evidence="2 3">4BY</strain>
    </source>
</reference>
<gene>
    <name evidence="2" type="ORF">N180_18080</name>
</gene>
<evidence type="ECO:0000313" key="3">
    <source>
        <dbReference type="Proteomes" id="UP000028007"/>
    </source>
</evidence>
<protein>
    <recommendedName>
        <fullName evidence="1">ART-PolyVal-like domain-containing protein</fullName>
    </recommendedName>
</protein>
<sequence>MNTQISISDTVFYHGTNANFDNFDISMRGSNTEWSNTVHGFFFADKIENALLFGERIIKARLSLKNPIDLRLESIFSIQSQASTIWEILTGEILSNEEALYTLNEEIGLGELGELRDALDTEDANAILVEKGYDGILSSLGNEQIEYIVFSVNQIEQLAN</sequence>